<name>A0ABW7I5X2_9RHOB</name>
<accession>A0ABW7I5X2</accession>
<evidence type="ECO:0008006" key="4">
    <source>
        <dbReference type="Google" id="ProtNLM"/>
    </source>
</evidence>
<proteinExistence type="predicted"/>
<keyword evidence="3" id="KW-1185">Reference proteome</keyword>
<sequence>MRRWVGALLALALSALAVPSGASAGEALRVEAVGNAYVASAADRDAARRRAIAEALFSAALSGGAALKGHTVMDKGRITADLAILRPTGRILSHELVSARLDGALWTVRVSALVGPAPEEGCGARRRLIVSATPPVIAVAPGAPAWADPLAHRLALDVAALLRGHPGTQLDSVAPVFDAPVAASLDYQALTRGSSVPAPGDHRLAQSIAVEARGKTVHLGMELAFLGPDGRIDRRSFARAARVPGGGTLGYLTGSSRSAAEAALTDGILQEVRAMLDALSCEAPEARIVMSSNGLSVPIGTAHGLTRASLAFVDDAGGNFDILEITQLGARSAALRPLDPTRAPGVYHGRRVYFLEAGL</sequence>
<dbReference type="EMBL" id="JBIHMM010000001">
    <property type="protein sequence ID" value="MFH0253317.1"/>
    <property type="molecule type" value="Genomic_DNA"/>
</dbReference>
<comment type="caution">
    <text evidence="2">The sequence shown here is derived from an EMBL/GenBank/DDBJ whole genome shotgun (WGS) entry which is preliminary data.</text>
</comment>
<evidence type="ECO:0000313" key="2">
    <source>
        <dbReference type="EMBL" id="MFH0253317.1"/>
    </source>
</evidence>
<feature type="chain" id="PRO_5046559642" description="Flagellar assembly protein T N-terminal domain-containing protein" evidence="1">
    <location>
        <begin position="25"/>
        <end position="359"/>
    </location>
</feature>
<protein>
    <recommendedName>
        <fullName evidence="4">Flagellar assembly protein T N-terminal domain-containing protein</fullName>
    </recommendedName>
</protein>
<evidence type="ECO:0000256" key="1">
    <source>
        <dbReference type="SAM" id="SignalP"/>
    </source>
</evidence>
<dbReference type="InterPro" id="IPR038180">
    <property type="entry name" value="FlgT_N_sf"/>
</dbReference>
<feature type="signal peptide" evidence="1">
    <location>
        <begin position="1"/>
        <end position="24"/>
    </location>
</feature>
<evidence type="ECO:0000313" key="3">
    <source>
        <dbReference type="Proteomes" id="UP001607157"/>
    </source>
</evidence>
<dbReference type="Proteomes" id="UP001607157">
    <property type="component" value="Unassembled WGS sequence"/>
</dbReference>
<dbReference type="Gene3D" id="3.30.1660.40">
    <property type="entry name" value="FlgT, N-terminal domain"/>
    <property type="match status" value="1"/>
</dbReference>
<keyword evidence="1" id="KW-0732">Signal</keyword>
<gene>
    <name evidence="2" type="ORF">ACGRVM_05410</name>
</gene>
<dbReference type="RefSeq" id="WP_377167913.1">
    <property type="nucleotide sequence ID" value="NZ_JBHTJC010000001.1"/>
</dbReference>
<reference evidence="2 3" key="1">
    <citation type="submission" date="2024-10" db="EMBL/GenBank/DDBJ databases">
        <authorList>
            <person name="Yang X.-N."/>
        </authorList>
    </citation>
    <scope>NUCLEOTIDE SEQUENCE [LARGE SCALE GENOMIC DNA]</scope>
    <source>
        <strain evidence="2 3">CAU 1059</strain>
    </source>
</reference>
<organism evidence="2 3">
    <name type="scientific">Roseovarius aquimarinus</name>
    <dbReference type="NCBI Taxonomy" id="1229156"/>
    <lineage>
        <taxon>Bacteria</taxon>
        <taxon>Pseudomonadati</taxon>
        <taxon>Pseudomonadota</taxon>
        <taxon>Alphaproteobacteria</taxon>
        <taxon>Rhodobacterales</taxon>
        <taxon>Roseobacteraceae</taxon>
        <taxon>Roseovarius</taxon>
    </lineage>
</organism>